<evidence type="ECO:0008006" key="4">
    <source>
        <dbReference type="Google" id="ProtNLM"/>
    </source>
</evidence>
<dbReference type="AlphaFoldDB" id="A0A1M6ZFM8"/>
<name>A0A1M6ZFM8_9RHOB</name>
<protein>
    <recommendedName>
        <fullName evidence="4">Universal stress protein family protein</fullName>
    </recommendedName>
</protein>
<gene>
    <name evidence="2" type="ORF">SAMN05443432_10131</name>
</gene>
<evidence type="ECO:0000313" key="3">
    <source>
        <dbReference type="Proteomes" id="UP000322545"/>
    </source>
</evidence>
<accession>A0A1M6ZFM8</accession>
<sequence length="270" mass="27546">MRPGDRRARVILGATCSVDAIGTLQIAVQIARRRGADLYGLLVTDEAILAAASGPRARAVGFFGGQIAPITAERMLDAFRADARRFEQGLLRAAQAASVHAAFRQAQGRLATALDEGAGAGDLLVYGFARPERGADCVVLLSDGTAPAADLLELAAQLAAYPDRPLVVLAPPGGDAALKAALAAHAPAVSHAPVLVPVADMSALLAQLERRRPAAVIAAAPRAALPPVGRLLDAARCPVIFPADPSAAISAQNTAQNTAQNAAPSDRAGS</sequence>
<evidence type="ECO:0000256" key="1">
    <source>
        <dbReference type="SAM" id="MobiDB-lite"/>
    </source>
</evidence>
<dbReference type="Proteomes" id="UP000322545">
    <property type="component" value="Unassembled WGS sequence"/>
</dbReference>
<evidence type="ECO:0000313" key="2">
    <source>
        <dbReference type="EMBL" id="SHL29145.1"/>
    </source>
</evidence>
<proteinExistence type="predicted"/>
<dbReference type="SUPFAM" id="SSF52402">
    <property type="entry name" value="Adenine nucleotide alpha hydrolases-like"/>
    <property type="match status" value="1"/>
</dbReference>
<organism evidence="2 3">
    <name type="scientific">Roseovarius litoreus</name>
    <dbReference type="NCBI Taxonomy" id="1155722"/>
    <lineage>
        <taxon>Bacteria</taxon>
        <taxon>Pseudomonadati</taxon>
        <taxon>Pseudomonadota</taxon>
        <taxon>Alphaproteobacteria</taxon>
        <taxon>Rhodobacterales</taxon>
        <taxon>Roseobacteraceae</taxon>
        <taxon>Roseovarius</taxon>
    </lineage>
</organism>
<reference evidence="2 3" key="1">
    <citation type="submission" date="2016-11" db="EMBL/GenBank/DDBJ databases">
        <authorList>
            <person name="Varghese N."/>
            <person name="Submissions S."/>
        </authorList>
    </citation>
    <scope>NUCLEOTIDE SEQUENCE [LARGE SCALE GENOMIC DNA]</scope>
    <source>
        <strain evidence="2 3">DSM 28249</strain>
    </source>
</reference>
<feature type="compositionally biased region" description="Low complexity" evidence="1">
    <location>
        <begin position="251"/>
        <end position="263"/>
    </location>
</feature>
<dbReference type="RefSeq" id="WP_149777661.1">
    <property type="nucleotide sequence ID" value="NZ_FRCB01000001.1"/>
</dbReference>
<dbReference type="EMBL" id="FRCB01000001">
    <property type="protein sequence ID" value="SHL29145.1"/>
    <property type="molecule type" value="Genomic_DNA"/>
</dbReference>
<feature type="region of interest" description="Disordered" evidence="1">
    <location>
        <begin position="251"/>
        <end position="270"/>
    </location>
</feature>
<keyword evidence="3" id="KW-1185">Reference proteome</keyword>